<dbReference type="RefSeq" id="WP_124221109.1">
    <property type="nucleotide sequence ID" value="NZ_RKRF01000008.1"/>
</dbReference>
<dbReference type="EMBL" id="RKRF01000008">
    <property type="protein sequence ID" value="RPF54261.1"/>
    <property type="molecule type" value="Genomic_DNA"/>
</dbReference>
<dbReference type="InterPro" id="IPR036390">
    <property type="entry name" value="WH_DNA-bd_sf"/>
</dbReference>
<dbReference type="InterPro" id="IPR012318">
    <property type="entry name" value="HTH_CRP"/>
</dbReference>
<dbReference type="SUPFAM" id="SSF51206">
    <property type="entry name" value="cAMP-binding domain-like"/>
    <property type="match status" value="1"/>
</dbReference>
<dbReference type="SMART" id="SM00100">
    <property type="entry name" value="cNMP"/>
    <property type="match status" value="1"/>
</dbReference>
<dbReference type="OrthoDB" id="9812325at2"/>
<feature type="domain" description="HTH crp-type" evidence="6">
    <location>
        <begin position="148"/>
        <end position="224"/>
    </location>
</feature>
<dbReference type="SMART" id="SM00419">
    <property type="entry name" value="HTH_CRP"/>
    <property type="match status" value="1"/>
</dbReference>
<organism evidence="7 8">
    <name type="scientific">Aquisalibacillus elongatus</name>
    <dbReference type="NCBI Taxonomy" id="485577"/>
    <lineage>
        <taxon>Bacteria</taxon>
        <taxon>Bacillati</taxon>
        <taxon>Bacillota</taxon>
        <taxon>Bacilli</taxon>
        <taxon>Bacillales</taxon>
        <taxon>Bacillaceae</taxon>
        <taxon>Aquisalibacillus</taxon>
    </lineage>
</organism>
<evidence type="ECO:0000313" key="8">
    <source>
        <dbReference type="Proteomes" id="UP000276443"/>
    </source>
</evidence>
<evidence type="ECO:0000256" key="4">
    <source>
        <dbReference type="ARBA" id="ARBA00023163"/>
    </source>
</evidence>
<keyword evidence="1" id="KW-0805">Transcription regulation</keyword>
<dbReference type="Pfam" id="PF00027">
    <property type="entry name" value="cNMP_binding"/>
    <property type="match status" value="1"/>
</dbReference>
<evidence type="ECO:0000256" key="3">
    <source>
        <dbReference type="ARBA" id="ARBA00023159"/>
    </source>
</evidence>
<evidence type="ECO:0000313" key="7">
    <source>
        <dbReference type="EMBL" id="RPF54261.1"/>
    </source>
</evidence>
<dbReference type="PANTHER" id="PTHR24567">
    <property type="entry name" value="CRP FAMILY TRANSCRIPTIONAL REGULATORY PROTEIN"/>
    <property type="match status" value="1"/>
</dbReference>
<dbReference type="GO" id="GO:0005829">
    <property type="term" value="C:cytosol"/>
    <property type="evidence" value="ECO:0007669"/>
    <property type="project" value="TreeGrafter"/>
</dbReference>
<evidence type="ECO:0000256" key="2">
    <source>
        <dbReference type="ARBA" id="ARBA00023125"/>
    </source>
</evidence>
<dbReference type="PANTHER" id="PTHR24567:SF26">
    <property type="entry name" value="REGULATORY PROTEIN YEIL"/>
    <property type="match status" value="1"/>
</dbReference>
<dbReference type="PROSITE" id="PS51063">
    <property type="entry name" value="HTH_CRP_2"/>
    <property type="match status" value="1"/>
</dbReference>
<dbReference type="InterPro" id="IPR018490">
    <property type="entry name" value="cNMP-bd_dom_sf"/>
</dbReference>
<dbReference type="GO" id="GO:0003700">
    <property type="term" value="F:DNA-binding transcription factor activity"/>
    <property type="evidence" value="ECO:0007669"/>
    <property type="project" value="TreeGrafter"/>
</dbReference>
<accession>A0A3N5CBM7</accession>
<dbReference type="InterPro" id="IPR036388">
    <property type="entry name" value="WH-like_DNA-bd_sf"/>
</dbReference>
<comment type="caution">
    <text evidence="7">The sequence shown here is derived from an EMBL/GenBank/DDBJ whole genome shotgun (WGS) entry which is preliminary data.</text>
</comment>
<dbReference type="Pfam" id="PF13545">
    <property type="entry name" value="HTH_Crp_2"/>
    <property type="match status" value="1"/>
</dbReference>
<dbReference type="PROSITE" id="PS50042">
    <property type="entry name" value="CNMP_BINDING_3"/>
    <property type="match status" value="1"/>
</dbReference>
<dbReference type="Proteomes" id="UP000276443">
    <property type="component" value="Unassembled WGS sequence"/>
</dbReference>
<feature type="domain" description="Cyclic nucleotide-binding" evidence="5">
    <location>
        <begin position="14"/>
        <end position="134"/>
    </location>
</feature>
<dbReference type="InterPro" id="IPR050397">
    <property type="entry name" value="Env_Response_Regulators"/>
</dbReference>
<dbReference type="Gene3D" id="1.10.10.10">
    <property type="entry name" value="Winged helix-like DNA-binding domain superfamily/Winged helix DNA-binding domain"/>
    <property type="match status" value="1"/>
</dbReference>
<reference evidence="7 8" key="1">
    <citation type="submission" date="2018-11" db="EMBL/GenBank/DDBJ databases">
        <title>Genomic Encyclopedia of Type Strains, Phase IV (KMG-IV): sequencing the most valuable type-strain genomes for metagenomic binning, comparative biology and taxonomic classification.</title>
        <authorList>
            <person name="Goeker M."/>
        </authorList>
    </citation>
    <scope>NUCLEOTIDE SEQUENCE [LARGE SCALE GENOMIC DNA]</scope>
    <source>
        <strain evidence="7 8">DSM 18090</strain>
    </source>
</reference>
<dbReference type="CDD" id="cd00092">
    <property type="entry name" value="HTH_CRP"/>
    <property type="match status" value="1"/>
</dbReference>
<keyword evidence="3" id="KW-0010">Activator</keyword>
<name>A0A3N5CBM7_9BACI</name>
<dbReference type="InterPro" id="IPR014710">
    <property type="entry name" value="RmlC-like_jellyroll"/>
</dbReference>
<sequence length="242" mass="28250">MEFSKLWYLSKIGFLDGVPESASNDVVDCIQHTDYRRGEIIRTPETFRDELCFIKTGCVRIFTVNHKGKEFTYSLLGPGSTFGKMKTFSLNVQESYVQAVDDTHFCSVNEETFLKLSEKHPTLLQKALQELSFRLEEREEMLKSLALDHVRDRIIHLLQTLHNRYYEPRPNQQYHSIHFPLTQQEIANMVGSTREVVSTILRELAEEGLVRFPKRKRIDVHDSIIKEDPNPSYIRNLFIENG</sequence>
<keyword evidence="2" id="KW-0238">DNA-binding</keyword>
<protein>
    <submittedName>
        <fullName evidence="7">CRP-like cAMP-binding protein</fullName>
    </submittedName>
</protein>
<dbReference type="AlphaFoldDB" id="A0A3N5CBM7"/>
<dbReference type="CDD" id="cd00038">
    <property type="entry name" value="CAP_ED"/>
    <property type="match status" value="1"/>
</dbReference>
<evidence type="ECO:0000256" key="1">
    <source>
        <dbReference type="ARBA" id="ARBA00023015"/>
    </source>
</evidence>
<keyword evidence="4" id="KW-0804">Transcription</keyword>
<gene>
    <name evidence="7" type="ORF">EDC24_1456</name>
</gene>
<evidence type="ECO:0000259" key="5">
    <source>
        <dbReference type="PROSITE" id="PS50042"/>
    </source>
</evidence>
<dbReference type="PRINTS" id="PR00034">
    <property type="entry name" value="HTHCRP"/>
</dbReference>
<dbReference type="GO" id="GO:0003677">
    <property type="term" value="F:DNA binding"/>
    <property type="evidence" value="ECO:0007669"/>
    <property type="project" value="UniProtKB-KW"/>
</dbReference>
<dbReference type="InterPro" id="IPR000595">
    <property type="entry name" value="cNMP-bd_dom"/>
</dbReference>
<proteinExistence type="predicted"/>
<dbReference type="SUPFAM" id="SSF46785">
    <property type="entry name" value="Winged helix' DNA-binding domain"/>
    <property type="match status" value="1"/>
</dbReference>
<keyword evidence="8" id="KW-1185">Reference proteome</keyword>
<evidence type="ECO:0000259" key="6">
    <source>
        <dbReference type="PROSITE" id="PS51063"/>
    </source>
</evidence>
<dbReference type="Gene3D" id="2.60.120.10">
    <property type="entry name" value="Jelly Rolls"/>
    <property type="match status" value="1"/>
</dbReference>